<evidence type="ECO:0000313" key="2">
    <source>
        <dbReference type="Proteomes" id="UP000054337"/>
    </source>
</evidence>
<proteinExistence type="predicted"/>
<gene>
    <name evidence="1" type="ORF">COCVIDRAFT_86224</name>
</gene>
<reference evidence="1 2" key="1">
    <citation type="journal article" date="2013" name="PLoS Genet.">
        <title>Comparative genome structure, secondary metabolite, and effector coding capacity across Cochliobolus pathogens.</title>
        <authorList>
            <person name="Condon B.J."/>
            <person name="Leng Y."/>
            <person name="Wu D."/>
            <person name="Bushley K.E."/>
            <person name="Ohm R.A."/>
            <person name="Otillar R."/>
            <person name="Martin J."/>
            <person name="Schackwitz W."/>
            <person name="Grimwood J."/>
            <person name="MohdZainudin N."/>
            <person name="Xue C."/>
            <person name="Wang R."/>
            <person name="Manning V.A."/>
            <person name="Dhillon B."/>
            <person name="Tu Z.J."/>
            <person name="Steffenson B.J."/>
            <person name="Salamov A."/>
            <person name="Sun H."/>
            <person name="Lowry S."/>
            <person name="LaButti K."/>
            <person name="Han J."/>
            <person name="Copeland A."/>
            <person name="Lindquist E."/>
            <person name="Barry K."/>
            <person name="Schmutz J."/>
            <person name="Baker S.E."/>
            <person name="Ciuffetti L.M."/>
            <person name="Grigoriev I.V."/>
            <person name="Zhong S."/>
            <person name="Turgeon B.G."/>
        </authorList>
    </citation>
    <scope>NUCLEOTIDE SEQUENCE [LARGE SCALE GENOMIC DNA]</scope>
    <source>
        <strain evidence="1 2">FI3</strain>
    </source>
</reference>
<dbReference type="HOGENOM" id="CLU_163487_0_0_1"/>
<dbReference type="AlphaFoldDB" id="W7EYC0"/>
<feature type="non-terminal residue" evidence="1">
    <location>
        <position position="1"/>
    </location>
</feature>
<dbReference type="RefSeq" id="XP_014561567.1">
    <property type="nucleotide sequence ID" value="XM_014706081.1"/>
</dbReference>
<dbReference type="EMBL" id="KI968696">
    <property type="protein sequence ID" value="EUN31979.1"/>
    <property type="molecule type" value="Genomic_DNA"/>
</dbReference>
<evidence type="ECO:0000313" key="1">
    <source>
        <dbReference type="EMBL" id="EUN31979.1"/>
    </source>
</evidence>
<dbReference type="OrthoDB" id="3686615at2759"/>
<name>W7EYC0_BIPV3</name>
<accession>W7EYC0</accession>
<sequence>RVLPMAQMHIYMCMCAQHVLLPSTFSLYLVAPFSARQSSTTLGDGSCSGFDSTLTLAPSSDRSGVWFRPTHVHPALEMTCCVHIGPIENI</sequence>
<dbReference type="GeneID" id="26258426"/>
<keyword evidence="2" id="KW-1185">Reference proteome</keyword>
<protein>
    <submittedName>
        <fullName evidence="1">Uncharacterized protein</fullName>
    </submittedName>
</protein>
<dbReference type="Proteomes" id="UP000054337">
    <property type="component" value="Unassembled WGS sequence"/>
</dbReference>
<organism evidence="1 2">
    <name type="scientific">Bipolaris victoriae (strain FI3)</name>
    <name type="common">Victoria blight of oats agent</name>
    <name type="synonym">Cochliobolus victoriae</name>
    <dbReference type="NCBI Taxonomy" id="930091"/>
    <lineage>
        <taxon>Eukaryota</taxon>
        <taxon>Fungi</taxon>
        <taxon>Dikarya</taxon>
        <taxon>Ascomycota</taxon>
        <taxon>Pezizomycotina</taxon>
        <taxon>Dothideomycetes</taxon>
        <taxon>Pleosporomycetidae</taxon>
        <taxon>Pleosporales</taxon>
        <taxon>Pleosporineae</taxon>
        <taxon>Pleosporaceae</taxon>
        <taxon>Bipolaris</taxon>
    </lineage>
</organism>